<gene>
    <name evidence="1" type="ORF">CRG98_048616</name>
</gene>
<protein>
    <submittedName>
        <fullName evidence="1">Uncharacterized protein</fullName>
    </submittedName>
</protein>
<dbReference type="EMBL" id="PGOL01015318">
    <property type="protein sequence ID" value="PKI30993.1"/>
    <property type="molecule type" value="Genomic_DNA"/>
</dbReference>
<organism evidence="1 2">
    <name type="scientific">Punica granatum</name>
    <name type="common">Pomegranate</name>
    <dbReference type="NCBI Taxonomy" id="22663"/>
    <lineage>
        <taxon>Eukaryota</taxon>
        <taxon>Viridiplantae</taxon>
        <taxon>Streptophyta</taxon>
        <taxon>Embryophyta</taxon>
        <taxon>Tracheophyta</taxon>
        <taxon>Spermatophyta</taxon>
        <taxon>Magnoliopsida</taxon>
        <taxon>eudicotyledons</taxon>
        <taxon>Gunneridae</taxon>
        <taxon>Pentapetalae</taxon>
        <taxon>rosids</taxon>
        <taxon>malvids</taxon>
        <taxon>Myrtales</taxon>
        <taxon>Lythraceae</taxon>
        <taxon>Punica</taxon>
    </lineage>
</organism>
<proteinExistence type="predicted"/>
<comment type="caution">
    <text evidence="1">The sequence shown here is derived from an EMBL/GenBank/DDBJ whole genome shotgun (WGS) entry which is preliminary data.</text>
</comment>
<reference evidence="1 2" key="1">
    <citation type="submission" date="2017-11" db="EMBL/GenBank/DDBJ databases">
        <title>De-novo sequencing of pomegranate (Punica granatum L.) genome.</title>
        <authorList>
            <person name="Akparov Z."/>
            <person name="Amiraslanov A."/>
            <person name="Hajiyeva S."/>
            <person name="Abbasov M."/>
            <person name="Kaur K."/>
            <person name="Hamwieh A."/>
            <person name="Solovyev V."/>
            <person name="Salamov A."/>
            <person name="Braich B."/>
            <person name="Kosarev P."/>
            <person name="Mahmoud A."/>
            <person name="Hajiyev E."/>
            <person name="Babayeva S."/>
            <person name="Izzatullayeva V."/>
            <person name="Mammadov A."/>
            <person name="Mammadov A."/>
            <person name="Sharifova S."/>
            <person name="Ojaghi J."/>
            <person name="Eynullazada K."/>
            <person name="Bayramov B."/>
            <person name="Abdulazimova A."/>
            <person name="Shahmuradov I."/>
        </authorList>
    </citation>
    <scope>NUCLEOTIDE SEQUENCE [LARGE SCALE GENOMIC DNA]</scope>
    <source>
        <strain evidence="2">cv. AG2017</strain>
        <tissue evidence="1">Leaf</tissue>
    </source>
</reference>
<feature type="non-terminal residue" evidence="1">
    <location>
        <position position="37"/>
    </location>
</feature>
<keyword evidence="2" id="KW-1185">Reference proteome</keyword>
<accession>A0A2I0HHA0</accession>
<evidence type="ECO:0000313" key="1">
    <source>
        <dbReference type="EMBL" id="PKI30993.1"/>
    </source>
</evidence>
<name>A0A2I0HHA0_PUNGR</name>
<dbReference type="Proteomes" id="UP000233551">
    <property type="component" value="Unassembled WGS sequence"/>
</dbReference>
<dbReference type="AlphaFoldDB" id="A0A2I0HHA0"/>
<sequence>MASVICSLPSLSHNRISIRFFSADQPRLGLSLRTGGV</sequence>
<evidence type="ECO:0000313" key="2">
    <source>
        <dbReference type="Proteomes" id="UP000233551"/>
    </source>
</evidence>